<feature type="chain" id="PRO_5019193301" description="subtilisin" evidence="4">
    <location>
        <begin position="24"/>
        <end position="274"/>
    </location>
</feature>
<proteinExistence type="inferred from homology"/>
<evidence type="ECO:0000256" key="1">
    <source>
        <dbReference type="ARBA" id="ARBA00023529"/>
    </source>
</evidence>
<dbReference type="Gene3D" id="3.40.50.200">
    <property type="entry name" value="Peptidase S8/S53 domain"/>
    <property type="match status" value="1"/>
</dbReference>
<gene>
    <name evidence="6" type="ORF">DYB37_003868</name>
</gene>
<comment type="caution">
    <text evidence="3">Lacks conserved residue(s) required for the propagation of feature annotation.</text>
</comment>
<comment type="similarity">
    <text evidence="3">Belongs to the peptidase S8 family.</text>
</comment>
<organism evidence="6 7">
    <name type="scientific">Aphanomyces astaci</name>
    <name type="common">Crayfish plague agent</name>
    <dbReference type="NCBI Taxonomy" id="112090"/>
    <lineage>
        <taxon>Eukaryota</taxon>
        <taxon>Sar</taxon>
        <taxon>Stramenopiles</taxon>
        <taxon>Oomycota</taxon>
        <taxon>Saprolegniomycetes</taxon>
        <taxon>Saprolegniales</taxon>
        <taxon>Verrucalvaceae</taxon>
        <taxon>Aphanomyces</taxon>
    </lineage>
</organism>
<dbReference type="PROSITE" id="PS51892">
    <property type="entry name" value="SUBTILASE"/>
    <property type="match status" value="1"/>
</dbReference>
<reference evidence="6 7" key="1">
    <citation type="submission" date="2018-08" db="EMBL/GenBank/DDBJ databases">
        <title>Aphanomyces genome sequencing and annotation.</title>
        <authorList>
            <person name="Minardi D."/>
            <person name="Oidtmann B."/>
            <person name="Van Der Giezen M."/>
            <person name="Studholme D.J."/>
        </authorList>
    </citation>
    <scope>NUCLEOTIDE SEQUENCE [LARGE SCALE GENOMIC DNA]</scope>
    <source>
        <strain evidence="6 7">Da</strain>
    </source>
</reference>
<evidence type="ECO:0000256" key="4">
    <source>
        <dbReference type="SAM" id="SignalP"/>
    </source>
</evidence>
<evidence type="ECO:0000259" key="5">
    <source>
        <dbReference type="Pfam" id="PF00082"/>
    </source>
</evidence>
<dbReference type="SUPFAM" id="SSF52743">
    <property type="entry name" value="Subtilisin-like"/>
    <property type="match status" value="1"/>
</dbReference>
<keyword evidence="4" id="KW-0732">Signal</keyword>
<dbReference type="Pfam" id="PF00082">
    <property type="entry name" value="Peptidase_S8"/>
    <property type="match status" value="1"/>
</dbReference>
<dbReference type="GO" id="GO:0006508">
    <property type="term" value="P:proteolysis"/>
    <property type="evidence" value="ECO:0007669"/>
    <property type="project" value="InterPro"/>
</dbReference>
<accession>A0A418ESN7</accession>
<evidence type="ECO:0000313" key="7">
    <source>
        <dbReference type="Proteomes" id="UP000285430"/>
    </source>
</evidence>
<dbReference type="EMBL" id="QUTH01003591">
    <property type="protein sequence ID" value="RHZ18468.1"/>
    <property type="molecule type" value="Genomic_DNA"/>
</dbReference>
<evidence type="ECO:0000256" key="2">
    <source>
        <dbReference type="ARBA" id="ARBA00023619"/>
    </source>
</evidence>
<dbReference type="AlphaFoldDB" id="A0A418ESN7"/>
<evidence type="ECO:0000313" key="6">
    <source>
        <dbReference type="EMBL" id="RHZ18468.1"/>
    </source>
</evidence>
<dbReference type="EC" id="3.4.21.62" evidence="2"/>
<evidence type="ECO:0000256" key="3">
    <source>
        <dbReference type="PROSITE-ProRule" id="PRU01240"/>
    </source>
</evidence>
<dbReference type="Proteomes" id="UP000285430">
    <property type="component" value="Unassembled WGS sequence"/>
</dbReference>
<comment type="catalytic activity">
    <reaction evidence="1">
        <text>Hydrolysis of proteins with broad specificity for peptide bonds, and a preference for a large uncharged residue in P1. Hydrolyzes peptide amides.</text>
        <dbReference type="EC" id="3.4.21.62"/>
    </reaction>
</comment>
<dbReference type="GO" id="GO:0004252">
    <property type="term" value="F:serine-type endopeptidase activity"/>
    <property type="evidence" value="ECO:0007669"/>
    <property type="project" value="UniProtKB-EC"/>
</dbReference>
<feature type="signal peptide" evidence="4">
    <location>
        <begin position="1"/>
        <end position="23"/>
    </location>
</feature>
<sequence length="274" mass="28931">MQLLSHPMHLSCLLLLMLIHVHAAMMATSKLSPAVASLVLSQNGSMGPVVVEFAALPAFEANALAALPRAERLKAVTTHLQRTAKQCQGRVLALIIEAMTDDRSLQAQSFFISNRIFLNHATASLILAMASDPAMSFVRRPVSDSALLGIASKESIPPTLALTSSASWPIERIGASLAWHRGVCGANVVVATIDTGVRRTHDSLNATFRSDHGWYDATVTAAENSAQPVGYGGHGTAVTAAAVGGSRAGSEAWLQVPRESHALRVVTAAARSER</sequence>
<dbReference type="InterPro" id="IPR000209">
    <property type="entry name" value="Peptidase_S8/S53_dom"/>
</dbReference>
<dbReference type="InterPro" id="IPR036852">
    <property type="entry name" value="Peptidase_S8/S53_dom_sf"/>
</dbReference>
<feature type="domain" description="Peptidase S8/S53" evidence="5">
    <location>
        <begin position="185"/>
        <end position="247"/>
    </location>
</feature>
<name>A0A418ESN7_APHAT</name>
<protein>
    <recommendedName>
        <fullName evidence="2">subtilisin</fullName>
        <ecNumber evidence="2">3.4.21.62</ecNumber>
    </recommendedName>
</protein>
<comment type="caution">
    <text evidence="6">The sequence shown here is derived from an EMBL/GenBank/DDBJ whole genome shotgun (WGS) entry which is preliminary data.</text>
</comment>